<protein>
    <submittedName>
        <fullName evidence="1">Uncharacterized protein</fullName>
    </submittedName>
</protein>
<sequence>MCTKVTMVCDGGTRTTIVCVAFFKNIIDIGVIMQYNVKCKEEKQRL</sequence>
<reference evidence="1 2" key="1">
    <citation type="submission" date="2016-09" db="EMBL/GenBank/DDBJ databases">
        <authorList>
            <person name="Capua I."/>
            <person name="De Benedictis P."/>
            <person name="Joannis T."/>
            <person name="Lombin L.H."/>
            <person name="Cattoli G."/>
        </authorList>
    </citation>
    <scope>NUCLEOTIDE SEQUENCE [LARGE SCALE GENOMIC DNA]</scope>
    <source>
        <strain evidence="1 2">GluBS11</strain>
    </source>
</reference>
<dbReference type="AlphaFoldDB" id="A0A1D3TXA4"/>
<name>A0A1D3TXA4_9FIRM</name>
<proteinExistence type="predicted"/>
<keyword evidence="2" id="KW-1185">Reference proteome</keyword>
<organism evidence="1 2">
    <name type="scientific">Anaerobium acetethylicum</name>
    <dbReference type="NCBI Taxonomy" id="1619234"/>
    <lineage>
        <taxon>Bacteria</taxon>
        <taxon>Bacillati</taxon>
        <taxon>Bacillota</taxon>
        <taxon>Clostridia</taxon>
        <taxon>Lachnospirales</taxon>
        <taxon>Lachnospiraceae</taxon>
        <taxon>Anaerobium</taxon>
    </lineage>
</organism>
<evidence type="ECO:0000313" key="2">
    <source>
        <dbReference type="Proteomes" id="UP000199315"/>
    </source>
</evidence>
<dbReference type="Proteomes" id="UP000199315">
    <property type="component" value="Unassembled WGS sequence"/>
</dbReference>
<dbReference type="EMBL" id="FMKA01000029">
    <property type="protein sequence ID" value="SCP98930.1"/>
    <property type="molecule type" value="Genomic_DNA"/>
</dbReference>
<gene>
    <name evidence="1" type="ORF">SAMN05421730_102912</name>
</gene>
<evidence type="ECO:0000313" key="1">
    <source>
        <dbReference type="EMBL" id="SCP98930.1"/>
    </source>
</evidence>
<dbReference type="STRING" id="1619234.SAMN05421730_102912"/>
<accession>A0A1D3TXA4</accession>